<accession>A0ABT7DW65</accession>
<keyword evidence="4" id="KW-1185">Reference proteome</keyword>
<dbReference type="SUPFAM" id="SSF53474">
    <property type="entry name" value="alpha/beta-Hydrolases"/>
    <property type="match status" value="1"/>
</dbReference>
<proteinExistence type="predicted"/>
<reference evidence="3" key="1">
    <citation type="submission" date="2023-03" db="EMBL/GenBank/DDBJ databases">
        <title>Chitinimonas shenzhenensis gen. nov., sp. nov., a novel member of family Burkholderiaceae isolated from activated sludge collected in Shen Zhen, China.</title>
        <authorList>
            <person name="Wang X."/>
        </authorList>
    </citation>
    <scope>NUCLEOTIDE SEQUENCE</scope>
    <source>
        <strain evidence="3">DQS-5</strain>
    </source>
</reference>
<gene>
    <name evidence="3" type="ORF">PZA18_09635</name>
</gene>
<feature type="signal peptide" evidence="1">
    <location>
        <begin position="1"/>
        <end position="21"/>
    </location>
</feature>
<feature type="domain" description="AB hydrolase-1" evidence="2">
    <location>
        <begin position="30"/>
        <end position="232"/>
    </location>
</feature>
<dbReference type="RefSeq" id="WP_284100621.1">
    <property type="nucleotide sequence ID" value="NZ_JARRAF010000009.1"/>
</dbReference>
<keyword evidence="1" id="KW-0732">Signal</keyword>
<dbReference type="EMBL" id="JARRAF010000009">
    <property type="protein sequence ID" value="MDK2124310.1"/>
    <property type="molecule type" value="Genomic_DNA"/>
</dbReference>
<feature type="chain" id="PRO_5047295657" evidence="1">
    <location>
        <begin position="22"/>
        <end position="306"/>
    </location>
</feature>
<evidence type="ECO:0000313" key="3">
    <source>
        <dbReference type="EMBL" id="MDK2124310.1"/>
    </source>
</evidence>
<evidence type="ECO:0000313" key="4">
    <source>
        <dbReference type="Proteomes" id="UP001172778"/>
    </source>
</evidence>
<dbReference type="Proteomes" id="UP001172778">
    <property type="component" value="Unassembled WGS sequence"/>
</dbReference>
<comment type="caution">
    <text evidence="3">The sequence shown here is derived from an EMBL/GenBank/DDBJ whole genome shotgun (WGS) entry which is preliminary data.</text>
</comment>
<dbReference type="InterPro" id="IPR000073">
    <property type="entry name" value="AB_hydrolase_1"/>
</dbReference>
<evidence type="ECO:0000259" key="2">
    <source>
        <dbReference type="Pfam" id="PF00561"/>
    </source>
</evidence>
<sequence length="306" mass="31926">MKKLRLSAAIAALCVSASVWAGNGYTETRYPVVLVHGLFGFDKALGVDYFYRVPGELQAGGTKVFLAQVSATNSTEERGEQLLQQVKKVLAITGATKVNLIGHSHGGPTIRYVAGVAPQLVASVTSVAGVNKGSKVADLVRGTLPPGSVSEGIAAAAAKALSTIISLASGGSSLPQDPLAALGSLTTQGTAAFNRKFPQGLPTTSCGEGASYVNGVYYASWSGTKPYTNFFDPLDAPLGVLGLVHGEANDGLVSACSSHLGKVIKDNYKMNHADEINHTFGLRDLFETDPVTVYRQTVNQLKMLGL</sequence>
<organism evidence="3 4">
    <name type="scientific">Parachitinimonas caeni</name>
    <dbReference type="NCBI Taxonomy" id="3031301"/>
    <lineage>
        <taxon>Bacteria</taxon>
        <taxon>Pseudomonadati</taxon>
        <taxon>Pseudomonadota</taxon>
        <taxon>Betaproteobacteria</taxon>
        <taxon>Neisseriales</taxon>
        <taxon>Chitinibacteraceae</taxon>
        <taxon>Parachitinimonas</taxon>
    </lineage>
</organism>
<name>A0ABT7DW65_9NEIS</name>
<dbReference type="Pfam" id="PF00561">
    <property type="entry name" value="Abhydrolase_1"/>
    <property type="match status" value="1"/>
</dbReference>
<dbReference type="InterPro" id="IPR029058">
    <property type="entry name" value="AB_hydrolase_fold"/>
</dbReference>
<dbReference type="Gene3D" id="3.40.50.1820">
    <property type="entry name" value="alpha/beta hydrolase"/>
    <property type="match status" value="1"/>
</dbReference>
<protein>
    <submittedName>
        <fullName evidence="3">Triacylglycerol lipase</fullName>
    </submittedName>
</protein>
<evidence type="ECO:0000256" key="1">
    <source>
        <dbReference type="SAM" id="SignalP"/>
    </source>
</evidence>